<accession>A0A834X731</accession>
<dbReference type="EMBL" id="JAAIUW010000003">
    <property type="protein sequence ID" value="KAF7839170.1"/>
    <property type="molecule type" value="Genomic_DNA"/>
</dbReference>
<gene>
    <name evidence="1" type="ORF">G2W53_007652</name>
</gene>
<protein>
    <submittedName>
        <fullName evidence="1">Uncharacterized protein</fullName>
    </submittedName>
</protein>
<dbReference type="AlphaFoldDB" id="A0A834X731"/>
<comment type="caution">
    <text evidence="1">The sequence shown here is derived from an EMBL/GenBank/DDBJ whole genome shotgun (WGS) entry which is preliminary data.</text>
</comment>
<evidence type="ECO:0000313" key="2">
    <source>
        <dbReference type="Proteomes" id="UP000634136"/>
    </source>
</evidence>
<proteinExistence type="predicted"/>
<dbReference type="Proteomes" id="UP000634136">
    <property type="component" value="Unassembled WGS sequence"/>
</dbReference>
<keyword evidence="2" id="KW-1185">Reference proteome</keyword>
<organism evidence="1 2">
    <name type="scientific">Senna tora</name>
    <dbReference type="NCBI Taxonomy" id="362788"/>
    <lineage>
        <taxon>Eukaryota</taxon>
        <taxon>Viridiplantae</taxon>
        <taxon>Streptophyta</taxon>
        <taxon>Embryophyta</taxon>
        <taxon>Tracheophyta</taxon>
        <taxon>Spermatophyta</taxon>
        <taxon>Magnoliopsida</taxon>
        <taxon>eudicotyledons</taxon>
        <taxon>Gunneridae</taxon>
        <taxon>Pentapetalae</taxon>
        <taxon>rosids</taxon>
        <taxon>fabids</taxon>
        <taxon>Fabales</taxon>
        <taxon>Fabaceae</taxon>
        <taxon>Caesalpinioideae</taxon>
        <taxon>Cassia clade</taxon>
        <taxon>Senna</taxon>
    </lineage>
</organism>
<sequence length="102" mass="11723">MTSKSFHVIMNPIRALKPLGFTNTTQSDRFDSVVQQHVDFYFLKPLEIQSRFLVQNMLRLDFTLLPFDHESHSSIKSTLIAKYNTKRSVSLTSSTTHLTCTS</sequence>
<evidence type="ECO:0000313" key="1">
    <source>
        <dbReference type="EMBL" id="KAF7839170.1"/>
    </source>
</evidence>
<reference evidence="1" key="1">
    <citation type="submission" date="2020-09" db="EMBL/GenBank/DDBJ databases">
        <title>Genome-Enabled Discovery of Anthraquinone Biosynthesis in Senna tora.</title>
        <authorList>
            <person name="Kang S.-H."/>
            <person name="Pandey R.P."/>
            <person name="Lee C.-M."/>
            <person name="Sim J.-S."/>
            <person name="Jeong J.-T."/>
            <person name="Choi B.-S."/>
            <person name="Jung M."/>
            <person name="Ginzburg D."/>
            <person name="Zhao K."/>
            <person name="Won S.Y."/>
            <person name="Oh T.-J."/>
            <person name="Yu Y."/>
            <person name="Kim N.-H."/>
            <person name="Lee O.R."/>
            <person name="Lee T.-H."/>
            <person name="Bashyal P."/>
            <person name="Kim T.-S."/>
            <person name="Lee W.-H."/>
            <person name="Kawkins C."/>
            <person name="Kim C.-K."/>
            <person name="Kim J.S."/>
            <person name="Ahn B.O."/>
            <person name="Rhee S.Y."/>
            <person name="Sohng J.K."/>
        </authorList>
    </citation>
    <scope>NUCLEOTIDE SEQUENCE</scope>
    <source>
        <tissue evidence="1">Leaf</tissue>
    </source>
</reference>
<name>A0A834X731_9FABA</name>